<keyword evidence="2" id="KW-1185">Reference proteome</keyword>
<dbReference type="AlphaFoldDB" id="A0A2S8SPX4"/>
<protein>
    <recommendedName>
        <fullName evidence="3">PAP2 superfamily protein</fullName>
    </recommendedName>
</protein>
<evidence type="ECO:0000313" key="2">
    <source>
        <dbReference type="Proteomes" id="UP000237684"/>
    </source>
</evidence>
<comment type="caution">
    <text evidence="1">The sequence shown here is derived from an EMBL/GenBank/DDBJ whole genome shotgun (WGS) entry which is preliminary data.</text>
</comment>
<evidence type="ECO:0008006" key="3">
    <source>
        <dbReference type="Google" id="ProtNLM"/>
    </source>
</evidence>
<proteinExistence type="predicted"/>
<dbReference type="EMBL" id="NIGF01000021">
    <property type="protein sequence ID" value="PQV62826.1"/>
    <property type="molecule type" value="Genomic_DNA"/>
</dbReference>
<dbReference type="SUPFAM" id="SSF48317">
    <property type="entry name" value="Acid phosphatase/Vanadium-dependent haloperoxidase"/>
    <property type="match status" value="1"/>
</dbReference>
<sequence length="90" mass="10240">MAWLVWQRFPRLGPLWFLMATPISWSRVQSHAHCPYQVFVGALHGSGLSLLILSRQTGVLVPRILWSDRQARCAFNKTAFNQAESGEETN</sequence>
<name>A0A2S8SPX4_9BACT</name>
<dbReference type="InParanoid" id="A0A2S8SPX4"/>
<dbReference type="Proteomes" id="UP000237684">
    <property type="component" value="Unassembled WGS sequence"/>
</dbReference>
<dbReference type="InterPro" id="IPR036938">
    <property type="entry name" value="PAP2/HPO_sf"/>
</dbReference>
<dbReference type="RefSeq" id="WP_425265193.1">
    <property type="nucleotide sequence ID" value="NZ_NIGF01000021.1"/>
</dbReference>
<accession>A0A2S8SPX4</accession>
<evidence type="ECO:0000313" key="1">
    <source>
        <dbReference type="EMBL" id="PQV62826.1"/>
    </source>
</evidence>
<gene>
    <name evidence="1" type="ORF">B1R32_12138</name>
</gene>
<organism evidence="1 2">
    <name type="scientific">Abditibacterium utsteinense</name>
    <dbReference type="NCBI Taxonomy" id="1960156"/>
    <lineage>
        <taxon>Bacteria</taxon>
        <taxon>Pseudomonadati</taxon>
        <taxon>Abditibacteriota</taxon>
        <taxon>Abditibacteriia</taxon>
        <taxon>Abditibacteriales</taxon>
        <taxon>Abditibacteriaceae</taxon>
        <taxon>Abditibacterium</taxon>
    </lineage>
</organism>
<reference evidence="1 2" key="1">
    <citation type="journal article" date="2018" name="Syst. Appl. Microbiol.">
        <title>Abditibacterium utsteinense sp. nov., the first cultivated member of candidate phylum FBP, isolated from ice-free Antarctic soil samples.</title>
        <authorList>
            <person name="Tahon G."/>
            <person name="Tytgat B."/>
            <person name="Lebbe L."/>
            <person name="Carlier A."/>
            <person name="Willems A."/>
        </authorList>
    </citation>
    <scope>NUCLEOTIDE SEQUENCE [LARGE SCALE GENOMIC DNA]</scope>
    <source>
        <strain evidence="1 2">LMG 29911</strain>
    </source>
</reference>